<name>A0A1N6P847_9GAMM</name>
<dbReference type="STRING" id="1604334.SAMN05421546_0521"/>
<organism evidence="1 2">
    <name type="scientific">Solilutibacter tolerans</name>
    <dbReference type="NCBI Taxonomy" id="1604334"/>
    <lineage>
        <taxon>Bacteria</taxon>
        <taxon>Pseudomonadati</taxon>
        <taxon>Pseudomonadota</taxon>
        <taxon>Gammaproteobacteria</taxon>
        <taxon>Lysobacterales</taxon>
        <taxon>Lysobacteraceae</taxon>
        <taxon>Solilutibacter</taxon>
    </lineage>
</organism>
<dbReference type="PANTHER" id="PTHR35175">
    <property type="entry name" value="DUF1289 DOMAIN-CONTAINING PROTEIN"/>
    <property type="match status" value="1"/>
</dbReference>
<dbReference type="Pfam" id="PF06945">
    <property type="entry name" value="DUF1289"/>
    <property type="match status" value="1"/>
</dbReference>
<dbReference type="InterPro" id="IPR010710">
    <property type="entry name" value="DUF1289"/>
</dbReference>
<evidence type="ECO:0000313" key="2">
    <source>
        <dbReference type="Proteomes" id="UP000241788"/>
    </source>
</evidence>
<accession>A0A1N6P847</accession>
<dbReference type="EMBL" id="FTLW01000001">
    <property type="protein sequence ID" value="SIQ00479.1"/>
    <property type="molecule type" value="Genomic_DNA"/>
</dbReference>
<gene>
    <name evidence="1" type="ORF">SAMN05421546_0521</name>
</gene>
<proteinExistence type="predicted"/>
<reference evidence="2" key="1">
    <citation type="submission" date="2017-01" db="EMBL/GenBank/DDBJ databases">
        <authorList>
            <person name="Varghese N."/>
            <person name="Submissions S."/>
        </authorList>
    </citation>
    <scope>NUCLEOTIDE SEQUENCE [LARGE SCALE GENOMIC DNA]</scope>
    <source>
        <strain evidence="2">UM1</strain>
    </source>
</reference>
<dbReference type="PANTHER" id="PTHR35175:SF2">
    <property type="entry name" value="DUF1289 DOMAIN-CONTAINING PROTEIN"/>
    <property type="match status" value="1"/>
</dbReference>
<dbReference type="Proteomes" id="UP000241788">
    <property type="component" value="Unassembled WGS sequence"/>
</dbReference>
<protein>
    <submittedName>
        <fullName evidence="1">Uncharacterized protein</fullName>
    </submittedName>
</protein>
<evidence type="ECO:0000313" key="1">
    <source>
        <dbReference type="EMBL" id="SIQ00479.1"/>
    </source>
</evidence>
<sequence>MSNSLATIASPCSGVCQLDPAGLCLGCRRSGQEIAFWRQMSDAERSRYMHEILPARGWQPVVPAGE</sequence>
<dbReference type="AlphaFoldDB" id="A0A1N6P847"/>
<keyword evidence="2" id="KW-1185">Reference proteome</keyword>